<feature type="transmembrane region" description="Helical" evidence="5">
    <location>
        <begin position="67"/>
        <end position="92"/>
    </location>
</feature>
<feature type="transmembrane region" description="Helical" evidence="5">
    <location>
        <begin position="136"/>
        <end position="153"/>
    </location>
</feature>
<feature type="transmembrane region" description="Helical" evidence="5">
    <location>
        <begin position="98"/>
        <end position="115"/>
    </location>
</feature>
<keyword evidence="3 5" id="KW-1133">Transmembrane helix</keyword>
<feature type="transmembrane region" description="Helical" evidence="5">
    <location>
        <begin position="256"/>
        <end position="280"/>
    </location>
</feature>
<dbReference type="AlphaFoldDB" id="A0A1G2R1X9"/>
<evidence type="ECO:0000313" key="7">
    <source>
        <dbReference type="Proteomes" id="UP000178092"/>
    </source>
</evidence>
<keyword evidence="4 5" id="KW-0472">Membrane</keyword>
<dbReference type="GO" id="GO:0005886">
    <property type="term" value="C:plasma membrane"/>
    <property type="evidence" value="ECO:0007669"/>
    <property type="project" value="TreeGrafter"/>
</dbReference>
<dbReference type="PANTHER" id="PTHR43359:SF1">
    <property type="entry name" value="FORMATE HYDROGENLYASE SUBUNIT 4-RELATED"/>
    <property type="match status" value="1"/>
</dbReference>
<dbReference type="InterPro" id="IPR052561">
    <property type="entry name" value="ComplexI_Subunit1"/>
</dbReference>
<evidence type="ECO:0000256" key="5">
    <source>
        <dbReference type="SAM" id="Phobius"/>
    </source>
</evidence>
<evidence type="ECO:0000256" key="3">
    <source>
        <dbReference type="ARBA" id="ARBA00022989"/>
    </source>
</evidence>
<gene>
    <name evidence="6" type="ORF">A3C04_03460</name>
</gene>
<evidence type="ECO:0000256" key="2">
    <source>
        <dbReference type="ARBA" id="ARBA00022692"/>
    </source>
</evidence>
<evidence type="ECO:0000313" key="6">
    <source>
        <dbReference type="EMBL" id="OHA66856.1"/>
    </source>
</evidence>
<comment type="caution">
    <text evidence="6">The sequence shown here is derived from an EMBL/GenBank/DDBJ whole genome shotgun (WGS) entry which is preliminary data.</text>
</comment>
<accession>A0A1G2R1X9</accession>
<keyword evidence="2 5" id="KW-0812">Transmembrane</keyword>
<feature type="transmembrane region" description="Helical" evidence="5">
    <location>
        <begin position="292"/>
        <end position="311"/>
    </location>
</feature>
<proteinExistence type="predicted"/>
<feature type="transmembrane region" description="Helical" evidence="5">
    <location>
        <begin position="165"/>
        <end position="191"/>
    </location>
</feature>
<evidence type="ECO:0000256" key="4">
    <source>
        <dbReference type="ARBA" id="ARBA00023136"/>
    </source>
</evidence>
<evidence type="ECO:0000256" key="1">
    <source>
        <dbReference type="ARBA" id="ARBA00004141"/>
    </source>
</evidence>
<organism evidence="6 7">
    <name type="scientific">Candidatus Wildermuthbacteria bacterium RIFCSPHIGHO2_02_FULL_45_25</name>
    <dbReference type="NCBI Taxonomy" id="1802450"/>
    <lineage>
        <taxon>Bacteria</taxon>
        <taxon>Candidatus Wildermuthiibacteriota</taxon>
    </lineage>
</organism>
<dbReference type="PANTHER" id="PTHR43359">
    <property type="entry name" value="FORMATE HYDROGENLYASE SUBUNIT 4"/>
    <property type="match status" value="1"/>
</dbReference>
<dbReference type="Proteomes" id="UP000178092">
    <property type="component" value="Unassembled WGS sequence"/>
</dbReference>
<name>A0A1G2R1X9_9BACT</name>
<reference evidence="6 7" key="1">
    <citation type="journal article" date="2016" name="Nat. Commun.">
        <title>Thousands of microbial genomes shed light on interconnected biogeochemical processes in an aquifer system.</title>
        <authorList>
            <person name="Anantharaman K."/>
            <person name="Brown C.T."/>
            <person name="Hug L.A."/>
            <person name="Sharon I."/>
            <person name="Castelle C.J."/>
            <person name="Probst A.J."/>
            <person name="Thomas B.C."/>
            <person name="Singh A."/>
            <person name="Wilkins M.J."/>
            <person name="Karaoz U."/>
            <person name="Brodie E.L."/>
            <person name="Williams K.H."/>
            <person name="Hubbard S.S."/>
            <person name="Banfield J.F."/>
        </authorList>
    </citation>
    <scope>NUCLEOTIDE SEQUENCE [LARGE SCALE GENOMIC DNA]</scope>
</reference>
<dbReference type="InterPro" id="IPR001694">
    <property type="entry name" value="NADH_UbQ_OxRdtase_su1/FPO"/>
</dbReference>
<protein>
    <recommendedName>
        <fullName evidence="8">Formate hydrogenlyase</fullName>
    </recommendedName>
</protein>
<feature type="transmembrane region" description="Helical" evidence="5">
    <location>
        <begin position="231"/>
        <end position="250"/>
    </location>
</feature>
<feature type="transmembrane region" description="Helical" evidence="5">
    <location>
        <begin position="6"/>
        <end position="25"/>
    </location>
</feature>
<dbReference type="Pfam" id="PF00146">
    <property type="entry name" value="NADHdh"/>
    <property type="match status" value="1"/>
</dbReference>
<comment type="subcellular location">
    <subcellularLocation>
        <location evidence="1">Membrane</location>
        <topology evidence="1">Multi-pass membrane protein</topology>
    </subcellularLocation>
</comment>
<evidence type="ECO:0008006" key="8">
    <source>
        <dbReference type="Google" id="ProtNLM"/>
    </source>
</evidence>
<dbReference type="EMBL" id="MHTV01000021">
    <property type="protein sequence ID" value="OHA66856.1"/>
    <property type="molecule type" value="Genomic_DNA"/>
</dbReference>
<sequence length="312" mass="33745">MAYIILWIIQLLLIPLFSPLCVGIIRKIKARMQNRQGASIFQPYKDLWKLLHKDEVISQDASWVFRFAPFVVFGATLAAAAGIPTVTILMAQSFTSDIIVFIGVLAVGTFFLALAGMDTGSAFGGFGSSREMTISALAEGGLMFSLLALAFLAETTNLFGIAEAMASSVFALASLLPIGLAFGGFFIALLAETARFPFDNPATHLELTMIHEAMILEYSGKRLALMEWASANKLMIFMTLGASVFFPFGIDFSLSAVGITMGMLAWGVKIFVFCCAIAILESSMAKLRFFRLPDLLLISFILSVVAIGLIIA</sequence>